<dbReference type="GO" id="GO:0046872">
    <property type="term" value="F:metal ion binding"/>
    <property type="evidence" value="ECO:0007669"/>
    <property type="project" value="UniProtKB-KW"/>
</dbReference>
<evidence type="ECO:0000313" key="10">
    <source>
        <dbReference type="Proteomes" id="UP000001317"/>
    </source>
</evidence>
<keyword evidence="5" id="KW-0119">Carbohydrate metabolism</keyword>
<accession>B0TT13</accession>
<dbReference type="OrthoDB" id="9781654at2"/>
<dbReference type="InterPro" id="IPR010864">
    <property type="entry name" value="D-lyxose_isomer"/>
</dbReference>
<evidence type="ECO:0000256" key="7">
    <source>
        <dbReference type="ARBA" id="ARBA00044951"/>
    </source>
</evidence>
<evidence type="ECO:0000256" key="4">
    <source>
        <dbReference type="ARBA" id="ARBA00023235"/>
    </source>
</evidence>
<keyword evidence="10" id="KW-1185">Reference proteome</keyword>
<dbReference type="Pfam" id="PF07385">
    <property type="entry name" value="Lyx_isomer"/>
    <property type="match status" value="1"/>
</dbReference>
<dbReference type="KEGG" id="shl:Shal_2013"/>
<reference evidence="9" key="1">
    <citation type="submission" date="2008-01" db="EMBL/GenBank/DDBJ databases">
        <title>Complete sequence of Shewanella halifaxensis HAW-EB4.</title>
        <authorList>
            <consortium name="US DOE Joint Genome Institute"/>
            <person name="Copeland A."/>
            <person name="Lucas S."/>
            <person name="Lapidus A."/>
            <person name="Glavina del Rio T."/>
            <person name="Dalin E."/>
            <person name="Tice H."/>
            <person name="Bruce D."/>
            <person name="Goodwin L."/>
            <person name="Pitluck S."/>
            <person name="Sims D."/>
            <person name="Brettin T."/>
            <person name="Detter J.C."/>
            <person name="Han C."/>
            <person name="Kuske C.R."/>
            <person name="Schmutz J."/>
            <person name="Larimer F."/>
            <person name="Land M."/>
            <person name="Hauser L."/>
            <person name="Kyrpides N."/>
            <person name="Kim E."/>
            <person name="Zhao J.-S."/>
            <person name="Richardson P."/>
        </authorList>
    </citation>
    <scope>NUCLEOTIDE SEQUENCE [LARGE SCALE GENOMIC DNA]</scope>
    <source>
        <strain evidence="9">HAW-EB4</strain>
    </source>
</reference>
<dbReference type="Proteomes" id="UP000001317">
    <property type="component" value="Chromosome"/>
</dbReference>
<evidence type="ECO:0000256" key="6">
    <source>
        <dbReference type="ARBA" id="ARBA00044907"/>
    </source>
</evidence>
<dbReference type="Gene3D" id="2.60.120.10">
    <property type="entry name" value="Jelly Rolls"/>
    <property type="match status" value="1"/>
</dbReference>
<evidence type="ECO:0000256" key="5">
    <source>
        <dbReference type="ARBA" id="ARBA00023277"/>
    </source>
</evidence>
<keyword evidence="4" id="KW-0413">Isomerase</keyword>
<dbReference type="SUPFAM" id="SSF51182">
    <property type="entry name" value="RmlC-like cupins"/>
    <property type="match status" value="1"/>
</dbReference>
<evidence type="ECO:0000256" key="8">
    <source>
        <dbReference type="ARBA" id="ARBA00044972"/>
    </source>
</evidence>
<comment type="catalytic activity">
    <reaction evidence="6">
        <text>D-lyxose = D-xylulose</text>
        <dbReference type="Rhea" id="RHEA:14201"/>
        <dbReference type="ChEBI" id="CHEBI:16789"/>
        <dbReference type="ChEBI" id="CHEBI:17140"/>
        <dbReference type="EC" id="5.3.1.15"/>
    </reaction>
</comment>
<evidence type="ECO:0000256" key="3">
    <source>
        <dbReference type="ARBA" id="ARBA00023211"/>
    </source>
</evidence>
<sequence>MVNIHGKIAEQLNRSGIFLTKTEIECLEITDFGLNDFYNAGLIIHTYINTERCCAKELILLANQVCPEHVHPSSAALEGKEETFRCRFGRVSVFIEGNKTTQPCVELPADITNYTVFHEVVLNKGEQLTLKPNSKHWFKAHGEGAIVSEFSTTSNDDTDVFTNQKINRASRLSL</sequence>
<dbReference type="InterPro" id="IPR014710">
    <property type="entry name" value="RmlC-like_jellyroll"/>
</dbReference>
<name>B0TT13_SHEHH</name>
<evidence type="ECO:0000313" key="9">
    <source>
        <dbReference type="EMBL" id="ABZ76574.1"/>
    </source>
</evidence>
<dbReference type="eggNOG" id="COG3822">
    <property type="taxonomic scope" value="Bacteria"/>
</dbReference>
<dbReference type="AlphaFoldDB" id="B0TT13"/>
<comment type="cofactor">
    <cofactor evidence="1">
        <name>Mn(2+)</name>
        <dbReference type="ChEBI" id="CHEBI:29035"/>
    </cofactor>
</comment>
<dbReference type="InterPro" id="IPR011051">
    <property type="entry name" value="RmlC_Cupin_sf"/>
</dbReference>
<proteinExistence type="inferred from homology"/>
<keyword evidence="2" id="KW-0479">Metal-binding</keyword>
<dbReference type="EMBL" id="CP000931">
    <property type="protein sequence ID" value="ABZ76574.1"/>
    <property type="molecule type" value="Genomic_DNA"/>
</dbReference>
<gene>
    <name evidence="9" type="ordered locus">Shal_2013</name>
</gene>
<dbReference type="STRING" id="458817.Shal_2013"/>
<evidence type="ECO:0000256" key="1">
    <source>
        <dbReference type="ARBA" id="ARBA00001936"/>
    </source>
</evidence>
<keyword evidence="3" id="KW-0464">Manganese</keyword>
<dbReference type="HOGENOM" id="CLU_1553334_0_0_6"/>
<dbReference type="GO" id="GO:0047828">
    <property type="term" value="F:D-lyxose ketol-isomerase activity"/>
    <property type="evidence" value="ECO:0007669"/>
    <property type="project" value="UniProtKB-EC"/>
</dbReference>
<dbReference type="CDD" id="cd20308">
    <property type="entry name" value="cupin_YdaE"/>
    <property type="match status" value="1"/>
</dbReference>
<dbReference type="RefSeq" id="WP_012277106.1">
    <property type="nucleotide sequence ID" value="NC_010334.1"/>
</dbReference>
<organism evidence="9 10">
    <name type="scientific">Shewanella halifaxensis (strain HAW-EB4)</name>
    <dbReference type="NCBI Taxonomy" id="458817"/>
    <lineage>
        <taxon>Bacteria</taxon>
        <taxon>Pseudomonadati</taxon>
        <taxon>Pseudomonadota</taxon>
        <taxon>Gammaproteobacteria</taxon>
        <taxon>Alteromonadales</taxon>
        <taxon>Shewanellaceae</taxon>
        <taxon>Shewanella</taxon>
    </lineage>
</organism>
<evidence type="ECO:0000256" key="2">
    <source>
        <dbReference type="ARBA" id="ARBA00022723"/>
    </source>
</evidence>
<dbReference type="EC" id="5.3.1.15" evidence="8"/>
<comment type="similarity">
    <text evidence="7">Belongs to the D-lyxose ketol-isomerase family.</text>
</comment>
<protein>
    <recommendedName>
        <fullName evidence="8">D-lyxose ketol-isomerase</fullName>
        <ecNumber evidence="8">5.3.1.15</ecNumber>
    </recommendedName>
</protein>